<dbReference type="InterPro" id="IPR051164">
    <property type="entry name" value="NmrA-like_oxidored"/>
</dbReference>
<dbReference type="Pfam" id="PF05368">
    <property type="entry name" value="NmrA"/>
    <property type="match status" value="1"/>
</dbReference>
<dbReference type="RefSeq" id="WP_106615493.1">
    <property type="nucleotide sequence ID" value="NZ_PYAX01000004.1"/>
</dbReference>
<evidence type="ECO:0000313" key="5">
    <source>
        <dbReference type="Proteomes" id="UP000241118"/>
    </source>
</evidence>
<keyword evidence="2" id="KW-0521">NADP</keyword>
<comment type="similarity">
    <text evidence="1">Belongs to the NmrA-type oxidoreductase family.</text>
</comment>
<dbReference type="SUPFAM" id="SSF51735">
    <property type="entry name" value="NAD(P)-binding Rossmann-fold domains"/>
    <property type="match status" value="1"/>
</dbReference>
<dbReference type="Proteomes" id="UP000241118">
    <property type="component" value="Unassembled WGS sequence"/>
</dbReference>
<name>A0A2P8IB99_SACCR</name>
<dbReference type="PANTHER" id="PTHR42748">
    <property type="entry name" value="NITROGEN METABOLITE REPRESSION PROTEIN NMRA FAMILY MEMBER"/>
    <property type="match status" value="1"/>
</dbReference>
<dbReference type="AlphaFoldDB" id="A0A2P8IB99"/>
<sequence length="311" mass="32564">MTQNDARKFLVFGATGFQGGAIARRLLAEGRPVRGFSRTAGGSPASPPPVEGLEHVFGDLGDRDAVKRAFEGVTHAAVVLPQVYDHETVLAHATNVAEAAREAGVTRLVFNGNTRIPAAKTTFSGFETRRAAEAVLAESGVPTVFVRPPVYLDNLFSPFSGPALVRDGVLAFPLPPHVRVAWLPHVDLADATAAALTTGADVAGRVFDLGGKEVVTGPELAEAFGAAFGRPVQYVPLEPAQFEGGLAQVFGPETAAGIAGTYKWAATEEGADSLVGDPDGLERALGVSLTPLAEWISAQPWHIWAEAPART</sequence>
<keyword evidence="5" id="KW-1185">Reference proteome</keyword>
<organism evidence="4 5">
    <name type="scientific">Saccharothrix carnea</name>
    <dbReference type="NCBI Taxonomy" id="1280637"/>
    <lineage>
        <taxon>Bacteria</taxon>
        <taxon>Bacillati</taxon>
        <taxon>Actinomycetota</taxon>
        <taxon>Actinomycetes</taxon>
        <taxon>Pseudonocardiales</taxon>
        <taxon>Pseudonocardiaceae</taxon>
        <taxon>Saccharothrix</taxon>
    </lineage>
</organism>
<dbReference type="InterPro" id="IPR008030">
    <property type="entry name" value="NmrA-like"/>
</dbReference>
<evidence type="ECO:0000313" key="4">
    <source>
        <dbReference type="EMBL" id="PSL55749.1"/>
    </source>
</evidence>
<evidence type="ECO:0000256" key="1">
    <source>
        <dbReference type="ARBA" id="ARBA00006328"/>
    </source>
</evidence>
<dbReference type="PANTHER" id="PTHR42748:SF7">
    <property type="entry name" value="NMRA LIKE REDOX SENSOR 1-RELATED"/>
    <property type="match status" value="1"/>
</dbReference>
<dbReference type="InterPro" id="IPR036291">
    <property type="entry name" value="NAD(P)-bd_dom_sf"/>
</dbReference>
<protein>
    <submittedName>
        <fullName evidence="4">Uncharacterized protein YbjT (DUF2867 family)</fullName>
    </submittedName>
</protein>
<comment type="caution">
    <text evidence="4">The sequence shown here is derived from an EMBL/GenBank/DDBJ whole genome shotgun (WGS) entry which is preliminary data.</text>
</comment>
<evidence type="ECO:0000259" key="3">
    <source>
        <dbReference type="Pfam" id="PF05368"/>
    </source>
</evidence>
<reference evidence="4 5" key="1">
    <citation type="submission" date="2018-03" db="EMBL/GenBank/DDBJ databases">
        <title>Genomic Encyclopedia of Type Strains, Phase III (KMG-III): the genomes of soil and plant-associated and newly described type strains.</title>
        <authorList>
            <person name="Whitman W."/>
        </authorList>
    </citation>
    <scope>NUCLEOTIDE SEQUENCE [LARGE SCALE GENOMIC DNA]</scope>
    <source>
        <strain evidence="4 5">CGMCC 4.7097</strain>
    </source>
</reference>
<dbReference type="EMBL" id="PYAX01000004">
    <property type="protein sequence ID" value="PSL55749.1"/>
    <property type="molecule type" value="Genomic_DNA"/>
</dbReference>
<dbReference type="OrthoDB" id="4115876at2"/>
<feature type="domain" description="NmrA-like" evidence="3">
    <location>
        <begin position="8"/>
        <end position="266"/>
    </location>
</feature>
<evidence type="ECO:0000256" key="2">
    <source>
        <dbReference type="ARBA" id="ARBA00022857"/>
    </source>
</evidence>
<accession>A0A2P8IB99</accession>
<proteinExistence type="inferred from homology"/>
<dbReference type="Gene3D" id="3.40.50.720">
    <property type="entry name" value="NAD(P)-binding Rossmann-like Domain"/>
    <property type="match status" value="1"/>
</dbReference>
<gene>
    <name evidence="4" type="ORF">B0I31_10440</name>
</gene>